<evidence type="ECO:0000259" key="2">
    <source>
        <dbReference type="Pfam" id="PF13391"/>
    </source>
</evidence>
<sequence length="408" mass="45973">MDPAALTIVRVFVQLPDNVPLGPNPDLAHWEWHHILSIPVSVLNEHRFSLKPYKWIRFVAGVIFSVEGDLKPSKRSEDVPCDYDISELANESFDVHYHIFPQHAARFQPVDPDIFSERLTVTHSSSCASSYAPDVADRDGGRCVLTGNVEACDAVHVIPRIKGDEYIGTLTERNGVRGEAEKVVVDEIDDIRNGIYLQTHLHRRYGLDFAFLQTPNFAMLPSDVPGPGNVPDPAVAPTRCTVHVFKRSILLGATEQRVIVESGSSVRTANANWPPPVLFDATYASLVLNTFGVRATVDAIKDVWQDKLTLGVPLKTAREHQRLKLEERRARQTRERAEQADGRGERAHVRNQALDDLDLLFLIPYLGVPPQRLREYWAEQRAERELDEQRQSEAKVSEWRDRCATGGL</sequence>
<proteinExistence type="predicted"/>
<dbReference type="AlphaFoldDB" id="A0A371CQJ4"/>
<feature type="domain" description="HNH nuclease" evidence="2">
    <location>
        <begin position="143"/>
        <end position="205"/>
    </location>
</feature>
<dbReference type="OrthoDB" id="2803682at2759"/>
<protein>
    <recommendedName>
        <fullName evidence="2">HNH nuclease domain-containing protein</fullName>
    </recommendedName>
</protein>
<evidence type="ECO:0000313" key="4">
    <source>
        <dbReference type="Proteomes" id="UP000256964"/>
    </source>
</evidence>
<dbReference type="Proteomes" id="UP000256964">
    <property type="component" value="Unassembled WGS sequence"/>
</dbReference>
<name>A0A371CQJ4_9APHY</name>
<accession>A0A371CQJ4</accession>
<keyword evidence="4" id="KW-1185">Reference proteome</keyword>
<dbReference type="EMBL" id="KZ857482">
    <property type="protein sequence ID" value="RDX42556.1"/>
    <property type="molecule type" value="Genomic_DNA"/>
</dbReference>
<dbReference type="InterPro" id="IPR003615">
    <property type="entry name" value="HNH_nuc"/>
</dbReference>
<reference evidence="3 4" key="1">
    <citation type="journal article" date="2018" name="Biotechnol. Biofuels">
        <title>Integrative visual omics of the white-rot fungus Polyporus brumalis exposes the biotechnological potential of its oxidative enzymes for delignifying raw plant biomass.</title>
        <authorList>
            <person name="Miyauchi S."/>
            <person name="Rancon A."/>
            <person name="Drula E."/>
            <person name="Hage H."/>
            <person name="Chaduli D."/>
            <person name="Favel A."/>
            <person name="Grisel S."/>
            <person name="Henrissat B."/>
            <person name="Herpoel-Gimbert I."/>
            <person name="Ruiz-Duenas F.J."/>
            <person name="Chevret D."/>
            <person name="Hainaut M."/>
            <person name="Lin J."/>
            <person name="Wang M."/>
            <person name="Pangilinan J."/>
            <person name="Lipzen A."/>
            <person name="Lesage-Meessen L."/>
            <person name="Navarro D."/>
            <person name="Riley R."/>
            <person name="Grigoriev I.V."/>
            <person name="Zhou S."/>
            <person name="Raouche S."/>
            <person name="Rosso M.N."/>
        </authorList>
    </citation>
    <scope>NUCLEOTIDE SEQUENCE [LARGE SCALE GENOMIC DNA]</scope>
    <source>
        <strain evidence="3 4">BRFM 1820</strain>
    </source>
</reference>
<evidence type="ECO:0000256" key="1">
    <source>
        <dbReference type="SAM" id="MobiDB-lite"/>
    </source>
</evidence>
<evidence type="ECO:0000313" key="3">
    <source>
        <dbReference type="EMBL" id="RDX42556.1"/>
    </source>
</evidence>
<feature type="region of interest" description="Disordered" evidence="1">
    <location>
        <begin position="328"/>
        <end position="347"/>
    </location>
</feature>
<gene>
    <name evidence="3" type="ORF">OH76DRAFT_1411042</name>
</gene>
<dbReference type="Pfam" id="PF13391">
    <property type="entry name" value="HNH_2"/>
    <property type="match status" value="1"/>
</dbReference>
<feature type="region of interest" description="Disordered" evidence="1">
    <location>
        <begin position="387"/>
        <end position="408"/>
    </location>
</feature>
<organism evidence="3 4">
    <name type="scientific">Lentinus brumalis</name>
    <dbReference type="NCBI Taxonomy" id="2498619"/>
    <lineage>
        <taxon>Eukaryota</taxon>
        <taxon>Fungi</taxon>
        <taxon>Dikarya</taxon>
        <taxon>Basidiomycota</taxon>
        <taxon>Agaricomycotina</taxon>
        <taxon>Agaricomycetes</taxon>
        <taxon>Polyporales</taxon>
        <taxon>Polyporaceae</taxon>
        <taxon>Lentinus</taxon>
    </lineage>
</organism>